<dbReference type="Pfam" id="PF09861">
    <property type="entry name" value="Lar_N"/>
    <property type="match status" value="1"/>
</dbReference>
<dbReference type="Gene3D" id="3.90.226.30">
    <property type="match status" value="1"/>
</dbReference>
<protein>
    <recommendedName>
        <fullName evidence="1">LarA-like N-terminal domain-containing protein</fullName>
    </recommendedName>
</protein>
<dbReference type="Gene3D" id="3.40.50.11440">
    <property type="match status" value="1"/>
</dbReference>
<evidence type="ECO:0000313" key="2">
    <source>
        <dbReference type="EMBL" id="KIX13268.1"/>
    </source>
</evidence>
<evidence type="ECO:0000313" key="3">
    <source>
        <dbReference type="Proteomes" id="UP000032233"/>
    </source>
</evidence>
<gene>
    <name evidence="2" type="ORF">X474_14840</name>
</gene>
<dbReference type="PANTHER" id="PTHR33171">
    <property type="entry name" value="LAR_N DOMAIN-CONTAINING PROTEIN"/>
    <property type="match status" value="1"/>
</dbReference>
<comment type="caution">
    <text evidence="2">The sequence shown here is derived from an EMBL/GenBank/DDBJ whole genome shotgun (WGS) entry which is preliminary data.</text>
</comment>
<dbReference type="InParanoid" id="A0A0D2HRR6"/>
<reference evidence="2 3" key="1">
    <citation type="submission" date="2013-11" db="EMBL/GenBank/DDBJ databases">
        <title>Metagenomic analysis of a methanogenic consortium involved in long chain n-alkane degradation.</title>
        <authorList>
            <person name="Davidova I.A."/>
            <person name="Callaghan A.V."/>
            <person name="Wawrik B."/>
            <person name="Pruitt S."/>
            <person name="Marks C."/>
            <person name="Duncan K.E."/>
            <person name="Suflita J.M."/>
        </authorList>
    </citation>
    <scope>NUCLEOTIDE SEQUENCE [LARGE SCALE GENOMIC DNA]</scope>
    <source>
        <strain evidence="2 3">SPR</strain>
    </source>
</reference>
<organism evidence="2 3">
    <name type="scientific">Dethiosulfatarculus sandiegensis</name>
    <dbReference type="NCBI Taxonomy" id="1429043"/>
    <lineage>
        <taxon>Bacteria</taxon>
        <taxon>Pseudomonadati</taxon>
        <taxon>Thermodesulfobacteriota</taxon>
        <taxon>Desulfarculia</taxon>
        <taxon>Desulfarculales</taxon>
        <taxon>Desulfarculaceae</taxon>
        <taxon>Dethiosulfatarculus</taxon>
    </lineage>
</organism>
<accession>A0A0D2HRR6</accession>
<dbReference type="STRING" id="1429043.X474_14840"/>
<dbReference type="EMBL" id="AZAC01000017">
    <property type="protein sequence ID" value="KIX13268.1"/>
    <property type="molecule type" value="Genomic_DNA"/>
</dbReference>
<dbReference type="PANTHER" id="PTHR33171:SF17">
    <property type="entry name" value="LARA-LIKE N-TERMINAL DOMAIN-CONTAINING PROTEIN"/>
    <property type="match status" value="1"/>
</dbReference>
<dbReference type="RefSeq" id="WP_044349585.1">
    <property type="nucleotide sequence ID" value="NZ_AZAC01000017.1"/>
</dbReference>
<keyword evidence="3" id="KW-1185">Reference proteome</keyword>
<dbReference type="InterPro" id="IPR048068">
    <property type="entry name" value="LarA-like"/>
</dbReference>
<sequence>MTHKVHYGKEIIEFELPLGWRLMPSRPVSPVRESVSVAEQTVLALKDPLEASVLAQRVKPGDRVAIITDDGTRQTPVREMLPPLLSELLGCGLDKEAIDIVVGLGTHAPMTQDALAHKLGPEVFKNFRVSQHDCRSIDLVPVGKLSTGAEVCVNPLVAKAQVVIGLGVILPHPMNGFGGGPKIIFPAVADYEAIREHHLAWTTDPQSVFGSTRNNPFLKEVASVAKMAGLTYSLNCVFDLDDQVASVLFGSWQAVHGEGGRLSQKVCGMEFETFSDVTIIAGYPYEESLQLMKPLALGSLLTRKDGPVILLAKSNSPLPEFFLDSFARILWESGGNAKDYVREKFKRGELLLEDAPIDLNCALFFALVCKGRQRVVIVSRDLDRDQVERMGFVHYSDLTKALAGESAIKPKAMVNLCPVGGMLPVLPKGHVLAY</sequence>
<dbReference type="AlphaFoldDB" id="A0A0D2HRR6"/>
<name>A0A0D2HRR6_9BACT</name>
<dbReference type="OrthoDB" id="9770545at2"/>
<dbReference type="InterPro" id="IPR043166">
    <property type="entry name" value="LarA-like_C"/>
</dbReference>
<dbReference type="InterPro" id="IPR018657">
    <property type="entry name" value="LarA-like_N"/>
</dbReference>
<dbReference type="Proteomes" id="UP000032233">
    <property type="component" value="Unassembled WGS sequence"/>
</dbReference>
<feature type="domain" description="LarA-like N-terminal" evidence="1">
    <location>
        <begin position="7"/>
        <end position="208"/>
    </location>
</feature>
<evidence type="ECO:0000259" key="1">
    <source>
        <dbReference type="Pfam" id="PF09861"/>
    </source>
</evidence>
<proteinExistence type="predicted"/>
<dbReference type="GO" id="GO:0050043">
    <property type="term" value="F:lactate racemase activity"/>
    <property type="evidence" value="ECO:0007669"/>
    <property type="project" value="InterPro"/>
</dbReference>